<feature type="compositionally biased region" description="Basic and acidic residues" evidence="1">
    <location>
        <begin position="197"/>
        <end position="211"/>
    </location>
</feature>
<accession>A0A2Z7AGU8</accession>
<dbReference type="Proteomes" id="UP000250235">
    <property type="component" value="Unassembled WGS sequence"/>
</dbReference>
<sequence>MPPRRARDQQEDDTPPPPRPPQMTLYERDSVDMLAGITRMLERQSERPGKSHEEDVAPGFDQFHEETGTTNDSIGYPRMRASGESSTTKHRLLHASGPHPIPPPNDPKSRKTASQHRLGYAGMRSLQYLRSVATVPAFGRYSTCVRSLQYLCSAATVPAFGRYSACVRPLQCPRAAATAPGSDQFHEETGTSNARTDSPRRGDRNKSDHAKNRATATATGGDGRSAAA</sequence>
<proteinExistence type="predicted"/>
<keyword evidence="3" id="KW-1185">Reference proteome</keyword>
<feature type="region of interest" description="Disordered" evidence="1">
    <location>
        <begin position="176"/>
        <end position="228"/>
    </location>
</feature>
<gene>
    <name evidence="2" type="ORF">F511_28245</name>
</gene>
<evidence type="ECO:0000313" key="2">
    <source>
        <dbReference type="EMBL" id="KZV21023.1"/>
    </source>
</evidence>
<name>A0A2Z7AGU8_9LAMI</name>
<reference evidence="2 3" key="1">
    <citation type="journal article" date="2015" name="Proc. Natl. Acad. Sci. U.S.A.">
        <title>The resurrection genome of Boea hygrometrica: A blueprint for survival of dehydration.</title>
        <authorList>
            <person name="Xiao L."/>
            <person name="Yang G."/>
            <person name="Zhang L."/>
            <person name="Yang X."/>
            <person name="Zhao S."/>
            <person name="Ji Z."/>
            <person name="Zhou Q."/>
            <person name="Hu M."/>
            <person name="Wang Y."/>
            <person name="Chen M."/>
            <person name="Xu Y."/>
            <person name="Jin H."/>
            <person name="Xiao X."/>
            <person name="Hu G."/>
            <person name="Bao F."/>
            <person name="Hu Y."/>
            <person name="Wan P."/>
            <person name="Li L."/>
            <person name="Deng X."/>
            <person name="Kuang T."/>
            <person name="Xiang C."/>
            <person name="Zhu J.K."/>
            <person name="Oliver M.J."/>
            <person name="He Y."/>
        </authorList>
    </citation>
    <scope>NUCLEOTIDE SEQUENCE [LARGE SCALE GENOMIC DNA]</scope>
    <source>
        <strain evidence="3">cv. XS01</strain>
    </source>
</reference>
<feature type="compositionally biased region" description="Basic and acidic residues" evidence="1">
    <location>
        <begin position="40"/>
        <end position="55"/>
    </location>
</feature>
<dbReference type="AlphaFoldDB" id="A0A2Z7AGU8"/>
<protein>
    <submittedName>
        <fullName evidence="2">Uncharacterized protein</fullName>
    </submittedName>
</protein>
<organism evidence="2 3">
    <name type="scientific">Dorcoceras hygrometricum</name>
    <dbReference type="NCBI Taxonomy" id="472368"/>
    <lineage>
        <taxon>Eukaryota</taxon>
        <taxon>Viridiplantae</taxon>
        <taxon>Streptophyta</taxon>
        <taxon>Embryophyta</taxon>
        <taxon>Tracheophyta</taxon>
        <taxon>Spermatophyta</taxon>
        <taxon>Magnoliopsida</taxon>
        <taxon>eudicotyledons</taxon>
        <taxon>Gunneridae</taxon>
        <taxon>Pentapetalae</taxon>
        <taxon>asterids</taxon>
        <taxon>lamiids</taxon>
        <taxon>Lamiales</taxon>
        <taxon>Gesneriaceae</taxon>
        <taxon>Didymocarpoideae</taxon>
        <taxon>Trichosporeae</taxon>
        <taxon>Loxocarpinae</taxon>
        <taxon>Dorcoceras</taxon>
    </lineage>
</organism>
<evidence type="ECO:0000256" key="1">
    <source>
        <dbReference type="SAM" id="MobiDB-lite"/>
    </source>
</evidence>
<feature type="region of interest" description="Disordered" evidence="1">
    <location>
        <begin position="1"/>
        <end position="116"/>
    </location>
</feature>
<evidence type="ECO:0000313" key="3">
    <source>
        <dbReference type="Proteomes" id="UP000250235"/>
    </source>
</evidence>
<dbReference type="EMBL" id="KV014993">
    <property type="protein sequence ID" value="KZV21023.1"/>
    <property type="molecule type" value="Genomic_DNA"/>
</dbReference>